<dbReference type="InterPro" id="IPR000914">
    <property type="entry name" value="SBP_5_dom"/>
</dbReference>
<dbReference type="InterPro" id="IPR006311">
    <property type="entry name" value="TAT_signal"/>
</dbReference>
<organism evidence="3 4">
    <name type="scientific">Frankia umida</name>
    <dbReference type="NCBI Taxonomy" id="573489"/>
    <lineage>
        <taxon>Bacteria</taxon>
        <taxon>Bacillati</taxon>
        <taxon>Actinomycetota</taxon>
        <taxon>Actinomycetes</taxon>
        <taxon>Frankiales</taxon>
        <taxon>Frankiaceae</taxon>
        <taxon>Frankia</taxon>
    </lineage>
</organism>
<name>A0ABT0JRU0_9ACTN</name>
<reference evidence="3 4" key="1">
    <citation type="submission" date="2022-04" db="EMBL/GenBank/DDBJ databases">
        <title>Genome diversity in the genus Frankia.</title>
        <authorList>
            <person name="Carlos-Shanley C."/>
            <person name="Hahn D."/>
        </authorList>
    </citation>
    <scope>NUCLEOTIDE SEQUENCE [LARGE SCALE GENOMIC DNA]</scope>
    <source>
        <strain evidence="3 4">Ag45/Mut15</strain>
    </source>
</reference>
<evidence type="ECO:0000313" key="3">
    <source>
        <dbReference type="EMBL" id="MCK9874252.1"/>
    </source>
</evidence>
<dbReference type="CDD" id="cd08503">
    <property type="entry name" value="PBP2_NikA_DppA_OppA_like_17"/>
    <property type="match status" value="1"/>
</dbReference>
<comment type="caution">
    <text evidence="3">The sequence shown here is derived from an EMBL/GenBank/DDBJ whole genome shotgun (WGS) entry which is preliminary data.</text>
</comment>
<accession>A0ABT0JRU0</accession>
<feature type="signal peptide" evidence="1">
    <location>
        <begin position="1"/>
        <end position="28"/>
    </location>
</feature>
<dbReference type="Pfam" id="PF00496">
    <property type="entry name" value="SBP_bac_5"/>
    <property type="match status" value="1"/>
</dbReference>
<keyword evidence="4" id="KW-1185">Reference proteome</keyword>
<dbReference type="PIRSF" id="PIRSF002741">
    <property type="entry name" value="MppA"/>
    <property type="match status" value="1"/>
</dbReference>
<proteinExistence type="predicted"/>
<feature type="chain" id="PRO_5045287335" evidence="1">
    <location>
        <begin position="29"/>
        <end position="522"/>
    </location>
</feature>
<evidence type="ECO:0000259" key="2">
    <source>
        <dbReference type="Pfam" id="PF00496"/>
    </source>
</evidence>
<dbReference type="PANTHER" id="PTHR30290:SF65">
    <property type="entry name" value="MONOACYL PHOSPHATIDYLINOSITOL TETRAMANNOSIDE-BINDING PROTEIN LPQW-RELATED"/>
    <property type="match status" value="1"/>
</dbReference>
<sequence>MSGALTRRGFGRAGMVALGALGVPSLLAACGDDSSGSAGPVAAASSTPRRGGTLRAAYASSPADTLDIIHGRDVLGSVRGLAVYERLGDAHPDGSVTPRLYESLTPNADGSRWTLKLKPNITFSDGKPLTTSDVLASFAAFTGTESGASIAMFDAKASRATDARTATIALTSPVYDLPARVSGVVLVIMPGGKPATKLGDVVGSGPYRIESFTPGQRTVLTRRTDYWDGDARGHLDRIELVAAADAKARLSALRSGQVEWADDVAYLDASTLRADKAISIHRSGAQQGLAWFLNMFAPPFDDEKVRQALKYAVDRQKIVDTALYGFGSIGNDLWGRGLPNYNSALAQRTHDPDKARALLREAGRPQVKAELLTSPIGPGLVEATQLLAEQARAVGFDITVRTISPDVYFSQPEQWARASGVAFAQVGAFTDMAPLIYLSDGPYNFGWKRPAWDTAYNKAVGDQDATARRTAFDDLQKQLYDAGPDLVWGFAPRLVATAPSVGGVDANPNYGVADLSFVHRTG</sequence>
<evidence type="ECO:0000256" key="1">
    <source>
        <dbReference type="SAM" id="SignalP"/>
    </source>
</evidence>
<dbReference type="Gene3D" id="3.10.105.10">
    <property type="entry name" value="Dipeptide-binding Protein, Domain 3"/>
    <property type="match status" value="1"/>
</dbReference>
<dbReference type="PROSITE" id="PS51257">
    <property type="entry name" value="PROKAR_LIPOPROTEIN"/>
    <property type="match status" value="1"/>
</dbReference>
<dbReference type="PROSITE" id="PS51318">
    <property type="entry name" value="TAT"/>
    <property type="match status" value="1"/>
</dbReference>
<evidence type="ECO:0000313" key="4">
    <source>
        <dbReference type="Proteomes" id="UP001201873"/>
    </source>
</evidence>
<dbReference type="Proteomes" id="UP001201873">
    <property type="component" value="Unassembled WGS sequence"/>
</dbReference>
<dbReference type="PANTHER" id="PTHR30290">
    <property type="entry name" value="PERIPLASMIC BINDING COMPONENT OF ABC TRANSPORTER"/>
    <property type="match status" value="1"/>
</dbReference>
<dbReference type="Gene3D" id="3.40.190.10">
    <property type="entry name" value="Periplasmic binding protein-like II"/>
    <property type="match status" value="1"/>
</dbReference>
<dbReference type="EMBL" id="JALKFT010000001">
    <property type="protein sequence ID" value="MCK9874252.1"/>
    <property type="molecule type" value="Genomic_DNA"/>
</dbReference>
<dbReference type="RefSeq" id="WP_248822954.1">
    <property type="nucleotide sequence ID" value="NZ_JALKFT010000001.1"/>
</dbReference>
<keyword evidence="1" id="KW-0732">Signal</keyword>
<dbReference type="InterPro" id="IPR039424">
    <property type="entry name" value="SBP_5"/>
</dbReference>
<gene>
    <name evidence="3" type="ORF">MXD59_00365</name>
</gene>
<feature type="domain" description="Solute-binding protein family 5" evidence="2">
    <location>
        <begin position="96"/>
        <end position="443"/>
    </location>
</feature>
<protein>
    <submittedName>
        <fullName evidence="3">ABC transporter substrate-binding protein</fullName>
    </submittedName>
</protein>
<dbReference type="SUPFAM" id="SSF53850">
    <property type="entry name" value="Periplasmic binding protein-like II"/>
    <property type="match status" value="1"/>
</dbReference>
<dbReference type="InterPro" id="IPR030678">
    <property type="entry name" value="Peptide/Ni-bd"/>
</dbReference>